<name>A0A547PMW5_9RHOB</name>
<dbReference type="InterPro" id="IPR050445">
    <property type="entry name" value="Bact_polysacc_biosynth/exp"/>
</dbReference>
<feature type="transmembrane region" description="Helical" evidence="1">
    <location>
        <begin position="347"/>
        <end position="371"/>
    </location>
</feature>
<dbReference type="AlphaFoldDB" id="A0A547PMW5"/>
<sequence length="375" mass="42122">MTQPLASPARMRNRHWGVLASFVMFVIAPVLVAGWYLYSRAVDQYVSYVAFTVRSEDVVSAIDMLGGLGNLGGGGSSDSDILYKYIQSAELVSHIDNKLDLRSLYSAPQELDPVFAFSDDGTIEDLTDYWGRMVKIFYDSSAELIELRVHAFDPEDARRIAQAIFDDSSKMINGLSAIAREDATRYAREELDRAVERLKIARQEMTEFRSRNQIVDPEAEVGIQTGLMTALQSQLSDALIAYDLLRDSVEGGSARLSQAENRITAIEQRIEEERQKYSSTGAGSSDYSNLVGEFEGLMVNREFAEQAYLAALANYDGALMEAQRQSRYLAAYIAPTLAERAEYPQRFILMALCFLFLLFAWTIGVLIFYAIKDRR</sequence>
<reference evidence="2 3" key="1">
    <citation type="submission" date="2019-06" db="EMBL/GenBank/DDBJ databases">
        <title>Paenimaribius caenipelagi gen. nov., sp. nov., isolated from a tidal flat.</title>
        <authorList>
            <person name="Yoon J.-H."/>
        </authorList>
    </citation>
    <scope>NUCLEOTIDE SEQUENCE [LARGE SCALE GENOMIC DNA]</scope>
    <source>
        <strain evidence="2 3">JBTF-M29</strain>
    </source>
</reference>
<dbReference type="OrthoDB" id="7800844at2"/>
<keyword evidence="3" id="KW-1185">Reference proteome</keyword>
<dbReference type="RefSeq" id="WP_142835874.1">
    <property type="nucleotide sequence ID" value="NZ_VFSV01000043.1"/>
</dbReference>
<dbReference type="EMBL" id="VFSV01000043">
    <property type="protein sequence ID" value="TRD15445.1"/>
    <property type="molecule type" value="Genomic_DNA"/>
</dbReference>
<gene>
    <name evidence="2" type="ORF">FEV53_16505</name>
</gene>
<evidence type="ECO:0000256" key="1">
    <source>
        <dbReference type="SAM" id="Phobius"/>
    </source>
</evidence>
<comment type="caution">
    <text evidence="2">The sequence shown here is derived from an EMBL/GenBank/DDBJ whole genome shotgun (WGS) entry which is preliminary data.</text>
</comment>
<dbReference type="Proteomes" id="UP000318590">
    <property type="component" value="Unassembled WGS sequence"/>
</dbReference>
<dbReference type="PANTHER" id="PTHR32309">
    <property type="entry name" value="TYROSINE-PROTEIN KINASE"/>
    <property type="match status" value="1"/>
</dbReference>
<evidence type="ECO:0000313" key="2">
    <source>
        <dbReference type="EMBL" id="TRD15445.1"/>
    </source>
</evidence>
<evidence type="ECO:0000313" key="3">
    <source>
        <dbReference type="Proteomes" id="UP000318590"/>
    </source>
</evidence>
<dbReference type="PANTHER" id="PTHR32309:SF13">
    <property type="entry name" value="FERRIC ENTEROBACTIN TRANSPORT PROTEIN FEPE"/>
    <property type="match status" value="1"/>
</dbReference>
<proteinExistence type="predicted"/>
<keyword evidence="2" id="KW-0762">Sugar transport</keyword>
<keyword evidence="1" id="KW-1133">Transmembrane helix</keyword>
<feature type="transmembrane region" description="Helical" evidence="1">
    <location>
        <begin position="16"/>
        <end position="38"/>
    </location>
</feature>
<keyword evidence="1" id="KW-0472">Membrane</keyword>
<keyword evidence="1" id="KW-0812">Transmembrane</keyword>
<organism evidence="2 3">
    <name type="scientific">Palleronia caenipelagi</name>
    <dbReference type="NCBI Taxonomy" id="2489174"/>
    <lineage>
        <taxon>Bacteria</taxon>
        <taxon>Pseudomonadati</taxon>
        <taxon>Pseudomonadota</taxon>
        <taxon>Alphaproteobacteria</taxon>
        <taxon>Rhodobacterales</taxon>
        <taxon>Roseobacteraceae</taxon>
        <taxon>Palleronia</taxon>
    </lineage>
</organism>
<dbReference type="GO" id="GO:0005886">
    <property type="term" value="C:plasma membrane"/>
    <property type="evidence" value="ECO:0007669"/>
    <property type="project" value="TreeGrafter"/>
</dbReference>
<dbReference type="GO" id="GO:0004713">
    <property type="term" value="F:protein tyrosine kinase activity"/>
    <property type="evidence" value="ECO:0007669"/>
    <property type="project" value="TreeGrafter"/>
</dbReference>
<accession>A0A547PMW5</accession>
<keyword evidence="2" id="KW-0813">Transport</keyword>
<protein>
    <submittedName>
        <fullName evidence="2">Sugar transporter</fullName>
    </submittedName>
</protein>